<proteinExistence type="predicted"/>
<evidence type="ECO:0000313" key="1">
    <source>
        <dbReference type="EMBL" id="KAI5650192.1"/>
    </source>
</evidence>
<keyword evidence="2" id="KW-1185">Reference proteome</keyword>
<gene>
    <name evidence="1" type="ORF">M9H77_36197</name>
</gene>
<protein>
    <submittedName>
        <fullName evidence="1">Uncharacterized protein</fullName>
    </submittedName>
</protein>
<dbReference type="EMBL" id="CM044708">
    <property type="protein sequence ID" value="KAI5650192.1"/>
    <property type="molecule type" value="Genomic_DNA"/>
</dbReference>
<evidence type="ECO:0000313" key="2">
    <source>
        <dbReference type="Proteomes" id="UP001060085"/>
    </source>
</evidence>
<comment type="caution">
    <text evidence="1">The sequence shown here is derived from an EMBL/GenBank/DDBJ whole genome shotgun (WGS) entry which is preliminary data.</text>
</comment>
<sequence length="187" mass="21715">MFALSVRQGTEVCKPYIQQFLMLGYKNENKLLDIRLRLDVMTADEPYMPDRVLRQFGYRQCIPAHPIQPQEAHRPSNNRMYMLRNIFVEALWLEVPSHLLTDTWTSVSAIPPSSCTDDYMGWYLPHSHPRIQNPMNISSGFCLPVAPVMPPQALLDLIAREASREDLQDSELGYTVRDLLRKHYRTP</sequence>
<name>A0ACB9ZVD6_CATRO</name>
<dbReference type="Proteomes" id="UP001060085">
    <property type="component" value="Linkage Group LG08"/>
</dbReference>
<organism evidence="1 2">
    <name type="scientific">Catharanthus roseus</name>
    <name type="common">Madagascar periwinkle</name>
    <name type="synonym">Vinca rosea</name>
    <dbReference type="NCBI Taxonomy" id="4058"/>
    <lineage>
        <taxon>Eukaryota</taxon>
        <taxon>Viridiplantae</taxon>
        <taxon>Streptophyta</taxon>
        <taxon>Embryophyta</taxon>
        <taxon>Tracheophyta</taxon>
        <taxon>Spermatophyta</taxon>
        <taxon>Magnoliopsida</taxon>
        <taxon>eudicotyledons</taxon>
        <taxon>Gunneridae</taxon>
        <taxon>Pentapetalae</taxon>
        <taxon>asterids</taxon>
        <taxon>lamiids</taxon>
        <taxon>Gentianales</taxon>
        <taxon>Apocynaceae</taxon>
        <taxon>Rauvolfioideae</taxon>
        <taxon>Vinceae</taxon>
        <taxon>Catharanthinae</taxon>
        <taxon>Catharanthus</taxon>
    </lineage>
</organism>
<accession>A0ACB9ZVD6</accession>
<reference evidence="2" key="1">
    <citation type="journal article" date="2023" name="Nat. Plants">
        <title>Single-cell RNA sequencing provides a high-resolution roadmap for understanding the multicellular compartmentation of specialized metabolism.</title>
        <authorList>
            <person name="Sun S."/>
            <person name="Shen X."/>
            <person name="Li Y."/>
            <person name="Li Y."/>
            <person name="Wang S."/>
            <person name="Li R."/>
            <person name="Zhang H."/>
            <person name="Shen G."/>
            <person name="Guo B."/>
            <person name="Wei J."/>
            <person name="Xu J."/>
            <person name="St-Pierre B."/>
            <person name="Chen S."/>
            <person name="Sun C."/>
        </authorList>
    </citation>
    <scope>NUCLEOTIDE SEQUENCE [LARGE SCALE GENOMIC DNA]</scope>
</reference>